<reference evidence="2" key="1">
    <citation type="submission" date="2021-05" db="EMBL/GenBank/DDBJ databases">
        <title>Energy efficiency and biological interactions define the core microbiome of deep oligotrophic groundwater.</title>
        <authorList>
            <person name="Mehrshad M."/>
            <person name="Lopez-Fernandez M."/>
            <person name="Bell E."/>
            <person name="Bernier-Latmani R."/>
            <person name="Bertilsson S."/>
            <person name="Dopson M."/>
        </authorList>
    </citation>
    <scope>NUCLEOTIDE SEQUENCE</scope>
    <source>
        <strain evidence="2">Modern_marine.mb.64</strain>
    </source>
</reference>
<sequence>MMRYIFLCWFLQQLISGWFLNSAACGDELELVPPNSCVDISITGFVVDIENQVPVPFVMVWLILADEDGSENGNGNGDEPDYPSRMPIGWKKAEWNGWFEFHESIPPEYLNGVQILVLADDYLPILFPLQPDEISADSHDLLLELIRSDE</sequence>
<evidence type="ECO:0008006" key="4">
    <source>
        <dbReference type="Google" id="ProtNLM"/>
    </source>
</evidence>
<name>A0A948W7M9_UNCEI</name>
<dbReference type="EMBL" id="JAHJDP010000099">
    <property type="protein sequence ID" value="MBU2692769.1"/>
    <property type="molecule type" value="Genomic_DNA"/>
</dbReference>
<keyword evidence="1" id="KW-0732">Signal</keyword>
<organism evidence="2 3">
    <name type="scientific">Eiseniibacteriota bacterium</name>
    <dbReference type="NCBI Taxonomy" id="2212470"/>
    <lineage>
        <taxon>Bacteria</taxon>
        <taxon>Candidatus Eiseniibacteriota</taxon>
    </lineage>
</organism>
<proteinExistence type="predicted"/>
<dbReference type="Proteomes" id="UP000777784">
    <property type="component" value="Unassembled WGS sequence"/>
</dbReference>
<evidence type="ECO:0000313" key="2">
    <source>
        <dbReference type="EMBL" id="MBU2692769.1"/>
    </source>
</evidence>
<dbReference type="AlphaFoldDB" id="A0A948W7M9"/>
<accession>A0A948W7M9</accession>
<evidence type="ECO:0000256" key="1">
    <source>
        <dbReference type="SAM" id="SignalP"/>
    </source>
</evidence>
<protein>
    <recommendedName>
        <fullName evidence="4">Carboxypeptidase regulatory-like domain-containing protein</fullName>
    </recommendedName>
</protein>
<feature type="signal peptide" evidence="1">
    <location>
        <begin position="1"/>
        <end position="23"/>
    </location>
</feature>
<feature type="chain" id="PRO_5037636534" description="Carboxypeptidase regulatory-like domain-containing protein" evidence="1">
    <location>
        <begin position="24"/>
        <end position="150"/>
    </location>
</feature>
<evidence type="ECO:0000313" key="3">
    <source>
        <dbReference type="Proteomes" id="UP000777784"/>
    </source>
</evidence>
<comment type="caution">
    <text evidence="2">The sequence shown here is derived from an EMBL/GenBank/DDBJ whole genome shotgun (WGS) entry which is preliminary data.</text>
</comment>
<gene>
    <name evidence="2" type="ORF">KJ970_17770</name>
</gene>